<dbReference type="RefSeq" id="WP_210655449.1">
    <property type="nucleotide sequence ID" value="NZ_JAGKSP010000001.1"/>
</dbReference>
<gene>
    <name evidence="1" type="ORF">I8J30_03660</name>
    <name evidence="2" type="ORF">I8J30_12535</name>
</gene>
<evidence type="ECO:0000313" key="3">
    <source>
        <dbReference type="Proteomes" id="UP000673394"/>
    </source>
</evidence>
<evidence type="ECO:0000313" key="2">
    <source>
        <dbReference type="EMBL" id="MBP3963534.1"/>
    </source>
</evidence>
<proteinExistence type="predicted"/>
<sequence>MNPAVKRTIYRAFGLTMASEIALPELLREAEQTCEADVYIDKDDLYQAWNESSGSGSDDYCALEGDDFMLNIEGTAIYRVRGGNRITVSPTIGADDAVVRLYLLGTCMGVLLFQRKMLPLHGSAVVINGKAYAFVGDSGAGKSTLAAAFLKRGYPLLTDDVIAVTLNRDRVPVVIPSYPQQKLWQESIDKLGMQSDRYVPLYETKYAIPAASMFCEEPVPLAGIFELVKTDGCGTELRHLQGLERLPTIRFHTYRHFLIPQLGLDQWHFSASVSIVNHINMYQLCRPAERFTAYDLVSRILNTVEEGIRISHG</sequence>
<dbReference type="SUPFAM" id="SSF53795">
    <property type="entry name" value="PEP carboxykinase-like"/>
    <property type="match status" value="1"/>
</dbReference>
<name>A0ABS5C760_9BACL</name>
<dbReference type="EMBL" id="JAGKSP010000001">
    <property type="protein sequence ID" value="MBP3961795.1"/>
    <property type="molecule type" value="Genomic_DNA"/>
</dbReference>
<organism evidence="1 3">
    <name type="scientific">Paenibacillus lignilyticus</name>
    <dbReference type="NCBI Taxonomy" id="1172615"/>
    <lineage>
        <taxon>Bacteria</taxon>
        <taxon>Bacillati</taxon>
        <taxon>Bacillota</taxon>
        <taxon>Bacilli</taxon>
        <taxon>Bacillales</taxon>
        <taxon>Paenibacillaceae</taxon>
        <taxon>Paenibacillus</taxon>
    </lineage>
</organism>
<dbReference type="InterPro" id="IPR027417">
    <property type="entry name" value="P-loop_NTPase"/>
</dbReference>
<evidence type="ECO:0000313" key="1">
    <source>
        <dbReference type="EMBL" id="MBP3961795.1"/>
    </source>
</evidence>
<keyword evidence="3" id="KW-1185">Reference proteome</keyword>
<accession>A0ABS5C760</accession>
<dbReference type="EMBL" id="JAGKSP010000004">
    <property type="protein sequence ID" value="MBP3963534.1"/>
    <property type="molecule type" value="Genomic_DNA"/>
</dbReference>
<dbReference type="Gene3D" id="3.40.50.300">
    <property type="entry name" value="P-loop containing nucleotide triphosphate hydrolases"/>
    <property type="match status" value="1"/>
</dbReference>
<reference evidence="1 3" key="1">
    <citation type="submission" date="2021-04" db="EMBL/GenBank/DDBJ databases">
        <title>Paenibacillus sp. DLE-14 whole genome sequence.</title>
        <authorList>
            <person name="Ham Y.J."/>
        </authorList>
    </citation>
    <scope>NUCLEOTIDE SEQUENCE [LARGE SCALE GENOMIC DNA]</scope>
    <source>
        <strain evidence="1 3">DLE-14</strain>
    </source>
</reference>
<dbReference type="Proteomes" id="UP000673394">
    <property type="component" value="Unassembled WGS sequence"/>
</dbReference>
<protein>
    <submittedName>
        <fullName evidence="1">Aldolase</fullName>
    </submittedName>
</protein>
<comment type="caution">
    <text evidence="1">The sequence shown here is derived from an EMBL/GenBank/DDBJ whole genome shotgun (WGS) entry which is preliminary data.</text>
</comment>